<keyword evidence="4" id="KW-0813">Transport</keyword>
<dbReference type="GO" id="GO:0020037">
    <property type="term" value="F:heme binding"/>
    <property type="evidence" value="ECO:0007669"/>
    <property type="project" value="InterPro"/>
</dbReference>
<dbReference type="InterPro" id="IPR000971">
    <property type="entry name" value="Globin"/>
</dbReference>
<dbReference type="Pfam" id="PF00042">
    <property type="entry name" value="Globin"/>
    <property type="match status" value="1"/>
</dbReference>
<protein>
    <recommendedName>
        <fullName evidence="5">Globin domain-containing protein</fullName>
    </recommendedName>
</protein>
<dbReference type="InterPro" id="IPR050532">
    <property type="entry name" value="Globin-like_OT"/>
</dbReference>
<dbReference type="CDD" id="cd01040">
    <property type="entry name" value="Mb-like"/>
    <property type="match status" value="1"/>
</dbReference>
<name>A0A8S1FAR7_9PELO</name>
<dbReference type="InterPro" id="IPR009050">
    <property type="entry name" value="Globin-like_sf"/>
</dbReference>
<dbReference type="Proteomes" id="UP000494206">
    <property type="component" value="Unassembled WGS sequence"/>
</dbReference>
<comment type="similarity">
    <text evidence="4">Belongs to the globin family.</text>
</comment>
<evidence type="ECO:0000313" key="6">
    <source>
        <dbReference type="EMBL" id="CAB3408225.1"/>
    </source>
</evidence>
<dbReference type="GO" id="GO:0005344">
    <property type="term" value="F:oxygen carrier activity"/>
    <property type="evidence" value="ECO:0007669"/>
    <property type="project" value="UniProtKB-KW"/>
</dbReference>
<dbReference type="PROSITE" id="PS01033">
    <property type="entry name" value="GLOBIN"/>
    <property type="match status" value="1"/>
</dbReference>
<organism evidence="6 7">
    <name type="scientific">Caenorhabditis bovis</name>
    <dbReference type="NCBI Taxonomy" id="2654633"/>
    <lineage>
        <taxon>Eukaryota</taxon>
        <taxon>Metazoa</taxon>
        <taxon>Ecdysozoa</taxon>
        <taxon>Nematoda</taxon>
        <taxon>Chromadorea</taxon>
        <taxon>Rhabditida</taxon>
        <taxon>Rhabditina</taxon>
        <taxon>Rhabditomorpha</taxon>
        <taxon>Rhabditoidea</taxon>
        <taxon>Rhabditidae</taxon>
        <taxon>Peloderinae</taxon>
        <taxon>Caenorhabditis</taxon>
    </lineage>
</organism>
<evidence type="ECO:0000259" key="5">
    <source>
        <dbReference type="PROSITE" id="PS01033"/>
    </source>
</evidence>
<accession>A0A8S1FAR7</accession>
<dbReference type="GO" id="GO:0019825">
    <property type="term" value="F:oxygen binding"/>
    <property type="evidence" value="ECO:0007669"/>
    <property type="project" value="InterPro"/>
</dbReference>
<dbReference type="InterPro" id="IPR012292">
    <property type="entry name" value="Globin/Proto"/>
</dbReference>
<dbReference type="AlphaFoldDB" id="A0A8S1FAR7"/>
<dbReference type="SUPFAM" id="SSF46458">
    <property type="entry name" value="Globin-like"/>
    <property type="match status" value="1"/>
</dbReference>
<keyword evidence="7" id="KW-1185">Reference proteome</keyword>
<gene>
    <name evidence="6" type="ORF">CBOVIS_LOCUS10029</name>
</gene>
<keyword evidence="4" id="KW-0561">Oxygen transport</keyword>
<dbReference type="PANTHER" id="PTHR46458">
    <property type="entry name" value="BLR2807 PROTEIN"/>
    <property type="match status" value="1"/>
</dbReference>
<dbReference type="GO" id="GO:0046872">
    <property type="term" value="F:metal ion binding"/>
    <property type="evidence" value="ECO:0007669"/>
    <property type="project" value="UniProtKB-KW"/>
</dbReference>
<evidence type="ECO:0000256" key="2">
    <source>
        <dbReference type="ARBA" id="ARBA00022723"/>
    </source>
</evidence>
<dbReference type="InterPro" id="IPR044399">
    <property type="entry name" value="Mb-like_M"/>
</dbReference>
<sequence>MGSNSSTGRSKRADNQILNSYQKSIIRNAWRHMSTKGPANCGGTITRRMMARQSAIGNVLEKSTIDYHNQQIVEFLQKVMQNLDNPTKISEICQQIGQSHAKYKKRGMKIDFWDKLGEAITETIREYQGWKIHRESLQAATILVSYLIDQMRFGFSRGLHVKTARDLMKLEDQKDQNEDLDQD</sequence>
<keyword evidence="1 4" id="KW-0349">Heme</keyword>
<evidence type="ECO:0000256" key="4">
    <source>
        <dbReference type="RuleBase" id="RU000356"/>
    </source>
</evidence>
<dbReference type="OrthoDB" id="5869151at2759"/>
<keyword evidence="2" id="KW-0479">Metal-binding</keyword>
<reference evidence="6 7" key="1">
    <citation type="submission" date="2020-04" db="EMBL/GenBank/DDBJ databases">
        <authorList>
            <person name="Laetsch R D."/>
            <person name="Stevens L."/>
            <person name="Kumar S."/>
            <person name="Blaxter L. M."/>
        </authorList>
    </citation>
    <scope>NUCLEOTIDE SEQUENCE [LARGE SCALE GENOMIC DNA]</scope>
</reference>
<feature type="domain" description="Globin" evidence="5">
    <location>
        <begin position="17"/>
        <end position="156"/>
    </location>
</feature>
<evidence type="ECO:0000256" key="1">
    <source>
        <dbReference type="ARBA" id="ARBA00022617"/>
    </source>
</evidence>
<dbReference type="PANTHER" id="PTHR46458:SF16">
    <property type="entry name" value="GLOBIN DOMAIN-CONTAINING PROTEIN-RELATED"/>
    <property type="match status" value="1"/>
</dbReference>
<dbReference type="Gene3D" id="1.10.490.10">
    <property type="entry name" value="Globins"/>
    <property type="match status" value="1"/>
</dbReference>
<evidence type="ECO:0000256" key="3">
    <source>
        <dbReference type="ARBA" id="ARBA00023004"/>
    </source>
</evidence>
<proteinExistence type="inferred from homology"/>
<evidence type="ECO:0000313" key="7">
    <source>
        <dbReference type="Proteomes" id="UP000494206"/>
    </source>
</evidence>
<dbReference type="EMBL" id="CADEPM010000007">
    <property type="protein sequence ID" value="CAB3408225.1"/>
    <property type="molecule type" value="Genomic_DNA"/>
</dbReference>
<keyword evidence="3" id="KW-0408">Iron</keyword>
<comment type="caution">
    <text evidence="6">The sequence shown here is derived from an EMBL/GenBank/DDBJ whole genome shotgun (WGS) entry which is preliminary data.</text>
</comment>